<feature type="domain" description="Glycosyltransferase 2-like" evidence="4">
    <location>
        <begin position="5"/>
        <end position="173"/>
    </location>
</feature>
<dbReference type="GO" id="GO:0016020">
    <property type="term" value="C:membrane"/>
    <property type="evidence" value="ECO:0007669"/>
    <property type="project" value="GOC"/>
</dbReference>
<gene>
    <name evidence="5" type="ORF">UT92_C0008G0001</name>
</gene>
<sequence length="216" mass="24110">MKVVVIIPTYNESENIDRLVPALAEEFNKIPSHDFTVLFVDGNSPDGTADRLRKMSGTYPFIQVIVETQKSGLGAAYMLGFDYAVKNLTADVIIEMDADLQHNPTDIAKLVAGIDEGFDYVIGSRYVNGISIPKEWSLYRKFMSVGGNIFTRIVLGLFSITDFTTGFKASRVKDFVDKIDLSQISSKGFAYKMDLLYKMHKLGAKIKEVPITFGLR</sequence>
<dbReference type="PANTHER" id="PTHR43398:SF1">
    <property type="entry name" value="DOLICHOL-PHOSPHATE MANNOSYLTRANSFERASE SUBUNIT 1"/>
    <property type="match status" value="1"/>
</dbReference>
<feature type="non-terminal residue" evidence="5">
    <location>
        <position position="216"/>
    </location>
</feature>
<dbReference type="Gene3D" id="3.90.550.10">
    <property type="entry name" value="Spore Coat Polysaccharide Biosynthesis Protein SpsA, Chain A"/>
    <property type="match status" value="1"/>
</dbReference>
<proteinExistence type="inferred from homology"/>
<evidence type="ECO:0000259" key="4">
    <source>
        <dbReference type="Pfam" id="PF00535"/>
    </source>
</evidence>
<dbReference type="SUPFAM" id="SSF53448">
    <property type="entry name" value="Nucleotide-diphospho-sugar transferases"/>
    <property type="match status" value="1"/>
</dbReference>
<evidence type="ECO:0000313" key="5">
    <source>
        <dbReference type="EMBL" id="KKR55093.1"/>
    </source>
</evidence>
<dbReference type="Proteomes" id="UP000034489">
    <property type="component" value="Unassembled WGS sequence"/>
</dbReference>
<evidence type="ECO:0000256" key="1">
    <source>
        <dbReference type="ARBA" id="ARBA00006739"/>
    </source>
</evidence>
<comment type="caution">
    <text evidence="5">The sequence shown here is derived from an EMBL/GenBank/DDBJ whole genome shotgun (WGS) entry which is preliminary data.</text>
</comment>
<reference evidence="5 6" key="1">
    <citation type="journal article" date="2015" name="Nature">
        <title>rRNA introns, odd ribosomes, and small enigmatic genomes across a large radiation of phyla.</title>
        <authorList>
            <person name="Brown C.T."/>
            <person name="Hug L.A."/>
            <person name="Thomas B.C."/>
            <person name="Sharon I."/>
            <person name="Castelle C.J."/>
            <person name="Singh A."/>
            <person name="Wilkins M.J."/>
            <person name="Williams K.H."/>
            <person name="Banfield J.F."/>
        </authorList>
    </citation>
    <scope>NUCLEOTIDE SEQUENCE [LARGE SCALE GENOMIC DNA]</scope>
</reference>
<keyword evidence="2" id="KW-0328">Glycosyltransferase</keyword>
<evidence type="ECO:0000313" key="6">
    <source>
        <dbReference type="Proteomes" id="UP000034489"/>
    </source>
</evidence>
<accession>A0A0G0RRG7</accession>
<protein>
    <submittedName>
        <fullName evidence="5">Glycosyltransferase</fullName>
    </submittedName>
</protein>
<evidence type="ECO:0000256" key="3">
    <source>
        <dbReference type="ARBA" id="ARBA00022679"/>
    </source>
</evidence>
<dbReference type="InterPro" id="IPR039528">
    <property type="entry name" value="DPM1-like"/>
</dbReference>
<dbReference type="GO" id="GO:0009247">
    <property type="term" value="P:glycolipid biosynthetic process"/>
    <property type="evidence" value="ECO:0007669"/>
    <property type="project" value="TreeGrafter"/>
</dbReference>
<dbReference type="InterPro" id="IPR029044">
    <property type="entry name" value="Nucleotide-diphossugar_trans"/>
</dbReference>
<dbReference type="AlphaFoldDB" id="A0A0G0RRG7"/>
<keyword evidence="3 5" id="KW-0808">Transferase</keyword>
<dbReference type="PANTHER" id="PTHR43398">
    <property type="entry name" value="DOLICHOL-PHOSPHATE MANNOSYLTRANSFERASE SUBUNIT 1"/>
    <property type="match status" value="1"/>
</dbReference>
<dbReference type="CDD" id="cd06442">
    <property type="entry name" value="DPM1_like"/>
    <property type="match status" value="1"/>
</dbReference>
<dbReference type="Pfam" id="PF00535">
    <property type="entry name" value="Glycos_transf_2"/>
    <property type="match status" value="1"/>
</dbReference>
<organism evidence="5 6">
    <name type="scientific">Candidatus Curtissbacteria bacterium GW2011_GWA1_40_24</name>
    <dbReference type="NCBI Taxonomy" id="1618406"/>
    <lineage>
        <taxon>Bacteria</taxon>
        <taxon>Candidatus Curtissiibacteriota</taxon>
    </lineage>
</organism>
<evidence type="ECO:0000256" key="2">
    <source>
        <dbReference type="ARBA" id="ARBA00022676"/>
    </source>
</evidence>
<dbReference type="GO" id="GO:0004582">
    <property type="term" value="F:dolichyl-phosphate beta-D-mannosyltransferase activity"/>
    <property type="evidence" value="ECO:0007669"/>
    <property type="project" value="InterPro"/>
</dbReference>
<name>A0A0G0RRG7_9BACT</name>
<dbReference type="EMBL" id="LBYQ01000008">
    <property type="protein sequence ID" value="KKR55093.1"/>
    <property type="molecule type" value="Genomic_DNA"/>
</dbReference>
<dbReference type="InterPro" id="IPR001173">
    <property type="entry name" value="Glyco_trans_2-like"/>
</dbReference>
<comment type="similarity">
    <text evidence="1">Belongs to the glycosyltransferase 2 family.</text>
</comment>